<keyword evidence="3" id="KW-1185">Reference proteome</keyword>
<feature type="domain" description="Rhodanese" evidence="1">
    <location>
        <begin position="16"/>
        <end position="113"/>
    </location>
</feature>
<dbReference type="PANTHER" id="PTHR43031">
    <property type="entry name" value="FAD-DEPENDENT OXIDOREDUCTASE"/>
    <property type="match status" value="1"/>
</dbReference>
<dbReference type="InterPro" id="IPR036873">
    <property type="entry name" value="Rhodanese-like_dom_sf"/>
</dbReference>
<dbReference type="RefSeq" id="WP_186837504.1">
    <property type="nucleotide sequence ID" value="NZ_JACOPD010000014.1"/>
</dbReference>
<reference evidence="2 3" key="1">
    <citation type="submission" date="2020-08" db="EMBL/GenBank/DDBJ databases">
        <title>Genome public.</title>
        <authorList>
            <person name="Liu C."/>
            <person name="Sun Q."/>
        </authorList>
    </citation>
    <scope>NUCLEOTIDE SEQUENCE [LARGE SCALE GENOMIC DNA]</scope>
    <source>
        <strain evidence="2 3">NSJ-43</strain>
    </source>
</reference>
<gene>
    <name evidence="2" type="ORF">H8S01_13440</name>
</gene>
<evidence type="ECO:0000259" key="1">
    <source>
        <dbReference type="PROSITE" id="PS50206"/>
    </source>
</evidence>
<dbReference type="InterPro" id="IPR001763">
    <property type="entry name" value="Rhodanese-like_dom"/>
</dbReference>
<dbReference type="Gene3D" id="3.40.250.10">
    <property type="entry name" value="Rhodanese-like domain"/>
    <property type="match status" value="1"/>
</dbReference>
<accession>A0ABR7G3C7</accession>
<dbReference type="SUPFAM" id="SSF52821">
    <property type="entry name" value="Rhodanese/Cell cycle control phosphatase"/>
    <property type="match status" value="1"/>
</dbReference>
<evidence type="ECO:0000313" key="2">
    <source>
        <dbReference type="EMBL" id="MBC5681941.1"/>
    </source>
</evidence>
<dbReference type="PROSITE" id="PS50206">
    <property type="entry name" value="RHODANESE_3"/>
    <property type="match status" value="1"/>
</dbReference>
<dbReference type="EMBL" id="JACOPD010000014">
    <property type="protein sequence ID" value="MBC5681941.1"/>
    <property type="molecule type" value="Genomic_DNA"/>
</dbReference>
<evidence type="ECO:0000313" key="3">
    <source>
        <dbReference type="Proteomes" id="UP000628463"/>
    </source>
</evidence>
<name>A0ABR7G3C7_9FIRM</name>
<dbReference type="PANTHER" id="PTHR43031:SF1">
    <property type="entry name" value="PYRIDINE NUCLEOTIDE-DISULPHIDE OXIDOREDUCTASE"/>
    <property type="match status" value="1"/>
</dbReference>
<dbReference type="InterPro" id="IPR050229">
    <property type="entry name" value="GlpE_sulfurtransferase"/>
</dbReference>
<proteinExistence type="predicted"/>
<dbReference type="CDD" id="cd00158">
    <property type="entry name" value="RHOD"/>
    <property type="match status" value="1"/>
</dbReference>
<comment type="caution">
    <text evidence="2">The sequence shown here is derived from an EMBL/GenBank/DDBJ whole genome shotgun (WGS) entry which is preliminary data.</text>
</comment>
<dbReference type="SMART" id="SM00450">
    <property type="entry name" value="RHOD"/>
    <property type="match status" value="1"/>
</dbReference>
<protein>
    <submittedName>
        <fullName evidence="2">Rhodanese-like domain-containing protein</fullName>
    </submittedName>
</protein>
<sequence length="116" mass="13204">MACEIIGSSLFDRYIEKENPLIIDLRSETDYMKKHIKGAVCINAEDLENAIENYMYGRTGIVRTGDILLKKNKIILLYCSRGAQSYFMCRKMSMAGFNVKSLAGGIERYKGRYITA</sequence>
<dbReference type="Proteomes" id="UP000628463">
    <property type="component" value="Unassembled WGS sequence"/>
</dbReference>
<dbReference type="Pfam" id="PF00581">
    <property type="entry name" value="Rhodanese"/>
    <property type="match status" value="1"/>
</dbReference>
<organism evidence="2 3">
    <name type="scientific">Lachnospira hominis</name>
    <name type="common">ex Liu et al. 2021</name>
    <dbReference type="NCBI Taxonomy" id="2763051"/>
    <lineage>
        <taxon>Bacteria</taxon>
        <taxon>Bacillati</taxon>
        <taxon>Bacillota</taxon>
        <taxon>Clostridia</taxon>
        <taxon>Lachnospirales</taxon>
        <taxon>Lachnospiraceae</taxon>
        <taxon>Lachnospira</taxon>
    </lineage>
</organism>